<evidence type="ECO:0000256" key="10">
    <source>
        <dbReference type="PIRNR" id="PIRNR010130"/>
    </source>
</evidence>
<evidence type="ECO:0000256" key="6">
    <source>
        <dbReference type="ARBA" id="ARBA00022723"/>
    </source>
</evidence>
<evidence type="ECO:0000256" key="5">
    <source>
        <dbReference type="ARBA" id="ARBA00022679"/>
    </source>
</evidence>
<dbReference type="Proteomes" id="UP000295063">
    <property type="component" value="Unassembled WGS sequence"/>
</dbReference>
<dbReference type="PIRSF" id="PIRSF010130">
    <property type="entry name" value="PduL"/>
    <property type="match status" value="1"/>
</dbReference>
<comment type="caution">
    <text evidence="11">The sequence shown here is derived from an EMBL/GenBank/DDBJ whole genome shotgun (WGS) entry which is preliminary data.</text>
</comment>
<keyword evidence="6" id="KW-0479">Metal-binding</keyword>
<dbReference type="PANTHER" id="PTHR39453">
    <property type="entry name" value="PHOSPHATE PROPANOYLTRANSFERASE"/>
    <property type="match status" value="1"/>
</dbReference>
<evidence type="ECO:0000313" key="11">
    <source>
        <dbReference type="EMBL" id="TCL36777.1"/>
    </source>
</evidence>
<dbReference type="NCBIfam" id="NF011652">
    <property type="entry name" value="PRK15070.1"/>
    <property type="match status" value="1"/>
</dbReference>
<evidence type="ECO:0000256" key="8">
    <source>
        <dbReference type="ARBA" id="ARBA00023315"/>
    </source>
</evidence>
<dbReference type="Pfam" id="PF06130">
    <property type="entry name" value="PTAC"/>
    <property type="match status" value="1"/>
</dbReference>
<evidence type="ECO:0000256" key="2">
    <source>
        <dbReference type="ARBA" id="ARBA00007342"/>
    </source>
</evidence>
<comment type="catalytic activity">
    <reaction evidence="9 10">
        <text>propanoyl-CoA + phosphate = propanoyl phosphate + CoA</text>
        <dbReference type="Rhea" id="RHEA:28046"/>
        <dbReference type="ChEBI" id="CHEBI:43474"/>
        <dbReference type="ChEBI" id="CHEBI:57287"/>
        <dbReference type="ChEBI" id="CHEBI:57392"/>
        <dbReference type="ChEBI" id="CHEBI:58933"/>
        <dbReference type="EC" id="2.3.1.222"/>
    </reaction>
</comment>
<sequence length="196" mass="21310">MAYKVKLGISARHIHLSLGDFEKLFGLGAVLHPVKALRQPGQYASEERVDIFTSTGAIHGLRILGPVRQQTQIELAPADARKIGLNPPVRDSGDLAGTPGVTIAGPQGQVVISEGVIIASRHIHLDTATAAELKVKDKDLVKARIKGKRCVVFEDVLIRVRDDFMSEMHIDTDEGNACLAENEEMVEVILSAARQY</sequence>
<organism evidence="11 12">
    <name type="scientific">Anaerospora hongkongensis</name>
    <dbReference type="NCBI Taxonomy" id="244830"/>
    <lineage>
        <taxon>Bacteria</taxon>
        <taxon>Bacillati</taxon>
        <taxon>Bacillota</taxon>
        <taxon>Negativicutes</taxon>
        <taxon>Selenomonadales</taxon>
        <taxon>Sporomusaceae</taxon>
        <taxon>Anaerospora</taxon>
    </lineage>
</organism>
<accession>A0A4R1PWE3</accession>
<dbReference type="UniPathway" id="UPA00621"/>
<evidence type="ECO:0000313" key="12">
    <source>
        <dbReference type="Proteomes" id="UP000295063"/>
    </source>
</evidence>
<dbReference type="PANTHER" id="PTHR39453:SF1">
    <property type="entry name" value="PHOSPHATE PROPANOYLTRANSFERASE"/>
    <property type="match status" value="1"/>
</dbReference>
<keyword evidence="5 10" id="KW-0808">Transferase</keyword>
<dbReference type="AlphaFoldDB" id="A0A4R1PWE3"/>
<dbReference type="RefSeq" id="WP_132080216.1">
    <property type="nucleotide sequence ID" value="NZ_SLUI01000007.1"/>
</dbReference>
<dbReference type="InterPro" id="IPR008300">
    <property type="entry name" value="PTAC"/>
</dbReference>
<comment type="similarity">
    <text evidence="2 10">Belongs to the PduL family.</text>
</comment>
<protein>
    <recommendedName>
        <fullName evidence="4 10">Phosphate propanoyltransferase</fullName>
        <ecNumber evidence="3 10">2.3.1.222</ecNumber>
    </recommendedName>
</protein>
<evidence type="ECO:0000256" key="9">
    <source>
        <dbReference type="ARBA" id="ARBA00047589"/>
    </source>
</evidence>
<comment type="function">
    <text evidence="10">Involved in 1,2-propanediol (1,2-PD) degradation by catalyzing the conversion of propanoyl-CoA to propanoyl-phosphate.</text>
</comment>
<name>A0A4R1PWE3_9FIRM</name>
<comment type="pathway">
    <text evidence="10">Polyol metabolism; 1,2-propanediol degradation.</text>
</comment>
<comment type="cofactor">
    <cofactor evidence="1">
        <name>Zn(2+)</name>
        <dbReference type="ChEBI" id="CHEBI:29105"/>
    </cofactor>
</comment>
<dbReference type="GO" id="GO:0051144">
    <property type="term" value="P:1,2-propanediol catabolic process"/>
    <property type="evidence" value="ECO:0007669"/>
    <property type="project" value="UniProtKB-UniPathway"/>
</dbReference>
<dbReference type="GO" id="GO:0016747">
    <property type="term" value="F:acyltransferase activity, transferring groups other than amino-acyl groups"/>
    <property type="evidence" value="ECO:0007669"/>
    <property type="project" value="InterPro"/>
</dbReference>
<keyword evidence="7" id="KW-0862">Zinc</keyword>
<dbReference type="EC" id="2.3.1.222" evidence="3 10"/>
<evidence type="ECO:0000256" key="7">
    <source>
        <dbReference type="ARBA" id="ARBA00022833"/>
    </source>
</evidence>
<keyword evidence="12" id="KW-1185">Reference proteome</keyword>
<gene>
    <name evidence="11" type="ORF">EV210_10739</name>
</gene>
<evidence type="ECO:0000256" key="4">
    <source>
        <dbReference type="ARBA" id="ARBA00020837"/>
    </source>
</evidence>
<proteinExistence type="inferred from homology"/>
<dbReference type="OrthoDB" id="9784365at2"/>
<dbReference type="GO" id="GO:0046872">
    <property type="term" value="F:metal ion binding"/>
    <property type="evidence" value="ECO:0007669"/>
    <property type="project" value="UniProtKB-KW"/>
</dbReference>
<evidence type="ECO:0000256" key="1">
    <source>
        <dbReference type="ARBA" id="ARBA00001947"/>
    </source>
</evidence>
<dbReference type="EMBL" id="SLUI01000007">
    <property type="protein sequence ID" value="TCL36777.1"/>
    <property type="molecule type" value="Genomic_DNA"/>
</dbReference>
<reference evidence="11 12" key="1">
    <citation type="submission" date="2019-03" db="EMBL/GenBank/DDBJ databases">
        <title>Genomic Encyclopedia of Type Strains, Phase IV (KMG-IV): sequencing the most valuable type-strain genomes for metagenomic binning, comparative biology and taxonomic classification.</title>
        <authorList>
            <person name="Goeker M."/>
        </authorList>
    </citation>
    <scope>NUCLEOTIDE SEQUENCE [LARGE SCALE GENOMIC DNA]</scope>
    <source>
        <strain evidence="11 12">DSM 15969</strain>
    </source>
</reference>
<keyword evidence="8 10" id="KW-0012">Acyltransferase</keyword>
<evidence type="ECO:0000256" key="3">
    <source>
        <dbReference type="ARBA" id="ARBA00012206"/>
    </source>
</evidence>